<evidence type="ECO:0000256" key="5">
    <source>
        <dbReference type="ARBA" id="ARBA00022692"/>
    </source>
</evidence>
<feature type="transmembrane region" description="Helical" evidence="8">
    <location>
        <begin position="107"/>
        <end position="130"/>
    </location>
</feature>
<feature type="transmembrane region" description="Helical" evidence="8">
    <location>
        <begin position="137"/>
        <end position="160"/>
    </location>
</feature>
<evidence type="ECO:0000256" key="6">
    <source>
        <dbReference type="ARBA" id="ARBA00022989"/>
    </source>
</evidence>
<feature type="transmembrane region" description="Helical" evidence="8">
    <location>
        <begin position="213"/>
        <end position="236"/>
    </location>
</feature>
<keyword evidence="3" id="KW-0813">Transport</keyword>
<evidence type="ECO:0000313" key="10">
    <source>
        <dbReference type="Proteomes" id="UP000627781"/>
    </source>
</evidence>
<keyword evidence="5 8" id="KW-0812">Transmembrane</keyword>
<comment type="similarity">
    <text evidence="2">Belongs to the amino acid-polyamine-organocation (APC) superfamily. Spore germination protein (SGP) (TC 2.A.3.9) family.</text>
</comment>
<sequence length="361" mass="41439">MNKMSTKHFMFFIIATSTIALRSYSSIFITHGGRDTWLISLIASAIILFYFLLLTKICKATDTYNLNIIISNSSYTFLGNILKLLFALGLLLAAIESSSVVSSSIHSNFFLSTPIWYCLLFIIISGGYILSKNFNSILSLIIVTVTLVIIGDFILTLLVLKYLDFSFLLPLIHNGFSYDKWISLFLILGSFSSIAITLPYLEYLNKKASLSKYSSISVVFCGIIITLSFLSAITFFGHEMASDIFYPEYVEGQRVQIASFLEFGELFYIFRSVCMWFIKYILASYGIILLYKDKIKDKKLFIFLYSLVVLTISFKLTEDQYFLFSSLKSLQFINIFIFIFIPVITFIMYYYKKDKSIRKAK</sequence>
<evidence type="ECO:0000256" key="4">
    <source>
        <dbReference type="ARBA" id="ARBA00022544"/>
    </source>
</evidence>
<keyword evidence="4" id="KW-0309">Germination</keyword>
<protein>
    <submittedName>
        <fullName evidence="9">Endospore germination permease</fullName>
    </submittedName>
</protein>
<feature type="transmembrane region" description="Helical" evidence="8">
    <location>
        <begin position="329"/>
        <end position="351"/>
    </location>
</feature>
<feature type="transmembrane region" description="Helical" evidence="8">
    <location>
        <begin position="75"/>
        <end position="95"/>
    </location>
</feature>
<evidence type="ECO:0000256" key="3">
    <source>
        <dbReference type="ARBA" id="ARBA00022448"/>
    </source>
</evidence>
<keyword evidence="7 8" id="KW-0472">Membrane</keyword>
<proteinExistence type="inferred from homology"/>
<dbReference type="InterPro" id="IPR004761">
    <property type="entry name" value="Spore_GerAB"/>
</dbReference>
<dbReference type="EMBL" id="JACSRA010000003">
    <property type="protein sequence ID" value="MBD7910231.1"/>
    <property type="molecule type" value="Genomic_DNA"/>
</dbReference>
<dbReference type="PANTHER" id="PTHR34975:SF2">
    <property type="entry name" value="SPORE GERMINATION PROTEIN A2"/>
    <property type="match status" value="1"/>
</dbReference>
<keyword evidence="10" id="KW-1185">Reference proteome</keyword>
<reference evidence="9 10" key="1">
    <citation type="submission" date="2020-08" db="EMBL/GenBank/DDBJ databases">
        <title>A Genomic Blueprint of the Chicken Gut Microbiome.</title>
        <authorList>
            <person name="Gilroy R."/>
            <person name="Ravi A."/>
            <person name="Getino M."/>
            <person name="Pursley I."/>
            <person name="Horton D.L."/>
            <person name="Alikhan N.-F."/>
            <person name="Baker D."/>
            <person name="Gharbi K."/>
            <person name="Hall N."/>
            <person name="Watson M."/>
            <person name="Adriaenssens E.M."/>
            <person name="Foster-Nyarko E."/>
            <person name="Jarju S."/>
            <person name="Secka A."/>
            <person name="Antonio M."/>
            <person name="Oren A."/>
            <person name="Chaudhuri R."/>
            <person name="La Ragione R.M."/>
            <person name="Hildebrand F."/>
            <person name="Pallen M.J."/>
        </authorList>
    </citation>
    <scope>NUCLEOTIDE SEQUENCE [LARGE SCALE GENOMIC DNA]</scope>
    <source>
        <strain evidence="9 10">Sa3CVN1</strain>
    </source>
</reference>
<comment type="caution">
    <text evidence="9">The sequence shown here is derived from an EMBL/GenBank/DDBJ whole genome shotgun (WGS) entry which is preliminary data.</text>
</comment>
<evidence type="ECO:0000256" key="8">
    <source>
        <dbReference type="SAM" id="Phobius"/>
    </source>
</evidence>
<name>A0ABR8PPY5_9CLOT</name>
<dbReference type="Proteomes" id="UP000627781">
    <property type="component" value="Unassembled WGS sequence"/>
</dbReference>
<evidence type="ECO:0000256" key="7">
    <source>
        <dbReference type="ARBA" id="ARBA00023136"/>
    </source>
</evidence>
<comment type="subcellular location">
    <subcellularLocation>
        <location evidence="1">Membrane</location>
        <topology evidence="1">Multi-pass membrane protein</topology>
    </subcellularLocation>
</comment>
<evidence type="ECO:0000256" key="1">
    <source>
        <dbReference type="ARBA" id="ARBA00004141"/>
    </source>
</evidence>
<gene>
    <name evidence="9" type="ORF">H9661_02570</name>
</gene>
<feature type="transmembrane region" description="Helical" evidence="8">
    <location>
        <begin position="268"/>
        <end position="288"/>
    </location>
</feature>
<feature type="transmembrane region" description="Helical" evidence="8">
    <location>
        <begin position="180"/>
        <end position="201"/>
    </location>
</feature>
<evidence type="ECO:0000313" key="9">
    <source>
        <dbReference type="EMBL" id="MBD7910231.1"/>
    </source>
</evidence>
<organism evidence="9 10">
    <name type="scientific">Clostridium cibarium</name>
    <dbReference type="NCBI Taxonomy" id="2762247"/>
    <lineage>
        <taxon>Bacteria</taxon>
        <taxon>Bacillati</taxon>
        <taxon>Bacillota</taxon>
        <taxon>Clostridia</taxon>
        <taxon>Eubacteriales</taxon>
        <taxon>Clostridiaceae</taxon>
        <taxon>Clostridium</taxon>
    </lineage>
</organism>
<keyword evidence="6 8" id="KW-1133">Transmembrane helix</keyword>
<feature type="transmembrane region" description="Helical" evidence="8">
    <location>
        <begin position="300"/>
        <end position="317"/>
    </location>
</feature>
<evidence type="ECO:0000256" key="2">
    <source>
        <dbReference type="ARBA" id="ARBA00007998"/>
    </source>
</evidence>
<feature type="transmembrane region" description="Helical" evidence="8">
    <location>
        <begin position="35"/>
        <end position="54"/>
    </location>
</feature>
<dbReference type="NCBIfam" id="TIGR00912">
    <property type="entry name" value="2A0309"/>
    <property type="match status" value="1"/>
</dbReference>
<dbReference type="PANTHER" id="PTHR34975">
    <property type="entry name" value="SPORE GERMINATION PROTEIN A2"/>
    <property type="match status" value="1"/>
</dbReference>
<dbReference type="Pfam" id="PF03845">
    <property type="entry name" value="Spore_permease"/>
    <property type="match status" value="1"/>
</dbReference>
<accession>A0ABR8PPY5</accession>